<protein>
    <submittedName>
        <fullName evidence="1">Uncharacterized protein</fullName>
    </submittedName>
</protein>
<evidence type="ECO:0000313" key="2">
    <source>
        <dbReference type="Proteomes" id="UP000255528"/>
    </source>
</evidence>
<dbReference type="EMBL" id="UIGI01000002">
    <property type="protein sequence ID" value="SUY92779.1"/>
    <property type="molecule type" value="Genomic_DNA"/>
</dbReference>
<accession>A0A381KNA6</accession>
<organism evidence="1 2">
    <name type="scientific">Buttiauxella agrestis</name>
    <dbReference type="NCBI Taxonomy" id="82977"/>
    <lineage>
        <taxon>Bacteria</taxon>
        <taxon>Pseudomonadati</taxon>
        <taxon>Pseudomonadota</taxon>
        <taxon>Gammaproteobacteria</taxon>
        <taxon>Enterobacterales</taxon>
        <taxon>Enterobacteriaceae</taxon>
        <taxon>Buttiauxella</taxon>
    </lineage>
</organism>
<dbReference type="Proteomes" id="UP000255528">
    <property type="component" value="Unassembled WGS sequence"/>
</dbReference>
<gene>
    <name evidence="1" type="ORF">NCTC12119_04808</name>
</gene>
<name>A0A381KNA6_9ENTR</name>
<dbReference type="AlphaFoldDB" id="A0A381KNA6"/>
<sequence>MDYIKEFRVENTENTESVRVRVFSCTGQVINDIRPVESLIREVTIPKGNLSKKETLVDGFIQKLKNAGYKEA</sequence>
<dbReference type="RefSeq" id="WP_115632019.1">
    <property type="nucleotide sequence ID" value="NZ_UIGI01000002.1"/>
</dbReference>
<evidence type="ECO:0000313" key="1">
    <source>
        <dbReference type="EMBL" id="SUY92779.1"/>
    </source>
</evidence>
<reference evidence="1 2" key="1">
    <citation type="submission" date="2018-06" db="EMBL/GenBank/DDBJ databases">
        <authorList>
            <consortium name="Pathogen Informatics"/>
            <person name="Doyle S."/>
        </authorList>
    </citation>
    <scope>NUCLEOTIDE SEQUENCE [LARGE SCALE GENOMIC DNA]</scope>
    <source>
        <strain evidence="1 2">NCTC12119</strain>
    </source>
</reference>
<proteinExistence type="predicted"/>